<evidence type="ECO:0000256" key="1">
    <source>
        <dbReference type="SAM" id="Phobius"/>
    </source>
</evidence>
<dbReference type="AlphaFoldDB" id="A0A7G9FMI7"/>
<name>A0A7G9FMI7_9FIRM</name>
<keyword evidence="3" id="KW-1185">Reference proteome</keyword>
<evidence type="ECO:0000313" key="2">
    <source>
        <dbReference type="EMBL" id="QNL99768.1"/>
    </source>
</evidence>
<dbReference type="Proteomes" id="UP000515819">
    <property type="component" value="Chromosome"/>
</dbReference>
<proteinExistence type="predicted"/>
<evidence type="ECO:0008006" key="4">
    <source>
        <dbReference type="Google" id="ProtNLM"/>
    </source>
</evidence>
<keyword evidence="1" id="KW-0472">Membrane</keyword>
<gene>
    <name evidence="2" type="ORF">H9Q76_00180</name>
</gene>
<protein>
    <recommendedName>
        <fullName evidence="4">RanBP2-type domain-containing protein</fullName>
    </recommendedName>
</protein>
<organism evidence="2 3">
    <name type="scientific">Wujia chipingensis</name>
    <dbReference type="NCBI Taxonomy" id="2763670"/>
    <lineage>
        <taxon>Bacteria</taxon>
        <taxon>Bacillati</taxon>
        <taxon>Bacillota</taxon>
        <taxon>Clostridia</taxon>
        <taxon>Lachnospirales</taxon>
        <taxon>Lachnospiraceae</taxon>
        <taxon>Wujia</taxon>
    </lineage>
</organism>
<reference evidence="2 3" key="1">
    <citation type="submission" date="2020-08" db="EMBL/GenBank/DDBJ databases">
        <authorList>
            <person name="Liu C."/>
            <person name="Sun Q."/>
        </authorList>
    </citation>
    <scope>NUCLEOTIDE SEQUENCE [LARGE SCALE GENOMIC DNA]</scope>
    <source>
        <strain evidence="2 3">NSJ-4</strain>
    </source>
</reference>
<keyword evidence="1" id="KW-0812">Transmembrane</keyword>
<sequence>MRIIFVLIWAFVWAYICGAAMEKKRRESSAWYVLGFLFGGLAYIVTLFIKPREPEFDEIEIQRMVAADKVRALKSDISTGRVWVCPQCNKMNDRYMTTCSCGTPKPLRASAQTATANPSVGTWTCNNCGMKNSDHIFICNCGMK</sequence>
<dbReference type="EMBL" id="CP060632">
    <property type="protein sequence ID" value="QNL99768.1"/>
    <property type="molecule type" value="Genomic_DNA"/>
</dbReference>
<keyword evidence="1" id="KW-1133">Transmembrane helix</keyword>
<evidence type="ECO:0000313" key="3">
    <source>
        <dbReference type="Proteomes" id="UP000515819"/>
    </source>
</evidence>
<dbReference type="KEGG" id="wcp:H9Q76_00180"/>
<feature type="transmembrane region" description="Helical" evidence="1">
    <location>
        <begin position="29"/>
        <end position="49"/>
    </location>
</feature>
<accession>A0A7G9FMI7</accession>
<dbReference type="RefSeq" id="WP_117781145.1">
    <property type="nucleotide sequence ID" value="NZ_CP060632.1"/>
</dbReference>